<feature type="domain" description="Glycosyltransferase subfamily 4-like N-terminal" evidence="3">
    <location>
        <begin position="40"/>
        <end position="195"/>
    </location>
</feature>
<dbReference type="InParanoid" id="A9WDC7"/>
<reference evidence="5" key="1">
    <citation type="journal article" date="2011" name="BMC Genomics">
        <title>Complete genome sequence of the filamentous anoxygenic phototrophic bacterium Chloroflexus aurantiacus.</title>
        <authorList>
            <person name="Tang K.H."/>
            <person name="Barry K."/>
            <person name="Chertkov O."/>
            <person name="Dalin E."/>
            <person name="Han C.S."/>
            <person name="Hauser L.J."/>
            <person name="Honchak B.M."/>
            <person name="Karbach L.E."/>
            <person name="Land M.L."/>
            <person name="Lapidus A."/>
            <person name="Larimer F.W."/>
            <person name="Mikhailova N."/>
            <person name="Pitluck S."/>
            <person name="Pierson B.K."/>
            <person name="Blankenship R.E."/>
        </authorList>
    </citation>
    <scope>NUCLEOTIDE SEQUENCE [LARGE SCALE GENOMIC DNA]</scope>
    <source>
        <strain evidence="5">ATCC 29366 / DSM 635 / J-10-fl</strain>
    </source>
</reference>
<dbReference type="InterPro" id="IPR001296">
    <property type="entry name" value="Glyco_trans_1"/>
</dbReference>
<dbReference type="HOGENOM" id="CLU_009583_27_6_0"/>
<evidence type="ECO:0000313" key="4">
    <source>
        <dbReference type="EMBL" id="ABY35094.1"/>
    </source>
</evidence>
<keyword evidence="1 4" id="KW-0808">Transferase</keyword>
<dbReference type="STRING" id="324602.Caur_1878"/>
<dbReference type="PANTHER" id="PTHR46401:SF2">
    <property type="entry name" value="GLYCOSYLTRANSFERASE WBBK-RELATED"/>
    <property type="match status" value="1"/>
</dbReference>
<dbReference type="Proteomes" id="UP000002008">
    <property type="component" value="Chromosome"/>
</dbReference>
<evidence type="ECO:0000313" key="5">
    <source>
        <dbReference type="Proteomes" id="UP000002008"/>
    </source>
</evidence>
<dbReference type="GO" id="GO:0016757">
    <property type="term" value="F:glycosyltransferase activity"/>
    <property type="evidence" value="ECO:0000318"/>
    <property type="project" value="GO_Central"/>
</dbReference>
<dbReference type="DNASU" id="5826328"/>
<dbReference type="SUPFAM" id="SSF53756">
    <property type="entry name" value="UDP-Glycosyltransferase/glycogen phosphorylase"/>
    <property type="match status" value="1"/>
</dbReference>
<sequence length="412" mass="44994">MAIIRAINRVAPIPLPLRIVEEFAVQIVINGSFWSQPTVGIGQYLHHLLPWLHRLAPQHRYLMVVPAGTKTPALPVGVEGITVKIGGPRQIAKVIFEQIAIPVITQRLARNGEPTVIFVPYFAPPLRARQPVVTTIGDLIPLLLPAYRGSWAVRTYMALVRRAALRSAHVLTFSTFSRSTILNYLAIPSDRVTVSYLAAGDQYRPAADVHAAQALVAARYGVQPPFIYYVGGLDERKNLGTLLRAFALVHGRHPHCTLAIAGRALGRDPRLFPDIDQLIRDLDLTKAVRRIDVPVDDGPLLYQACTIFTYPSRYEGFGLPPLEAMACGAPVIVSDASSLPEVVGAAALRIAPDDVAGWAAAINRLLSDEALRSDLRTRGLAQAASFSYRHTATITLNVLEQVAKAAPVVRHR</sequence>
<dbReference type="InterPro" id="IPR028098">
    <property type="entry name" value="Glyco_trans_4-like_N"/>
</dbReference>
<dbReference type="PATRIC" id="fig|324602.8.peg.2142"/>
<accession>A9WDC7</accession>
<dbReference type="GO" id="GO:0009103">
    <property type="term" value="P:lipopolysaccharide biosynthetic process"/>
    <property type="evidence" value="ECO:0000318"/>
    <property type="project" value="GO_Central"/>
</dbReference>
<evidence type="ECO:0000256" key="1">
    <source>
        <dbReference type="ARBA" id="ARBA00022679"/>
    </source>
</evidence>
<keyword evidence="5" id="KW-1185">Reference proteome</keyword>
<evidence type="ECO:0000259" key="3">
    <source>
        <dbReference type="Pfam" id="PF13439"/>
    </source>
</evidence>
<dbReference type="EMBL" id="CP000909">
    <property type="protein sequence ID" value="ABY35094.1"/>
    <property type="molecule type" value="Genomic_DNA"/>
</dbReference>
<proteinExistence type="predicted"/>
<dbReference type="Gene3D" id="3.40.50.2000">
    <property type="entry name" value="Glycogen Phosphorylase B"/>
    <property type="match status" value="1"/>
</dbReference>
<dbReference type="FunFam" id="3.40.50.2000:FF:000119">
    <property type="entry name" value="Glycosyl transferase group 1"/>
    <property type="match status" value="1"/>
</dbReference>
<evidence type="ECO:0000259" key="2">
    <source>
        <dbReference type="Pfam" id="PF00534"/>
    </source>
</evidence>
<dbReference type="EnsemblBacteria" id="ABY35094">
    <property type="protein sequence ID" value="ABY35094"/>
    <property type="gene ID" value="Caur_1878"/>
</dbReference>
<dbReference type="KEGG" id="cau:Caur_1878"/>
<dbReference type="PANTHER" id="PTHR46401">
    <property type="entry name" value="GLYCOSYLTRANSFERASE WBBK-RELATED"/>
    <property type="match status" value="1"/>
</dbReference>
<gene>
    <name evidence="4" type="ordered locus">Caur_1878</name>
</gene>
<feature type="domain" description="Glycosyl transferase family 1" evidence="2">
    <location>
        <begin position="223"/>
        <end position="379"/>
    </location>
</feature>
<dbReference type="eggNOG" id="COG0438">
    <property type="taxonomic scope" value="Bacteria"/>
</dbReference>
<protein>
    <submittedName>
        <fullName evidence="4">Glycosyl transferase group 1</fullName>
    </submittedName>
</protein>
<dbReference type="CDD" id="cd03809">
    <property type="entry name" value="GT4_MtfB-like"/>
    <property type="match status" value="1"/>
</dbReference>
<dbReference type="CAZy" id="GT4">
    <property type="family name" value="Glycosyltransferase Family 4"/>
</dbReference>
<organism evidence="4 5">
    <name type="scientific">Chloroflexus aurantiacus (strain ATCC 29366 / DSM 635 / J-10-fl)</name>
    <dbReference type="NCBI Taxonomy" id="324602"/>
    <lineage>
        <taxon>Bacteria</taxon>
        <taxon>Bacillati</taxon>
        <taxon>Chloroflexota</taxon>
        <taxon>Chloroflexia</taxon>
        <taxon>Chloroflexales</taxon>
        <taxon>Chloroflexineae</taxon>
        <taxon>Chloroflexaceae</taxon>
        <taxon>Chloroflexus</taxon>
    </lineage>
</organism>
<name>A9WDC7_CHLAA</name>
<dbReference type="Pfam" id="PF00534">
    <property type="entry name" value="Glycos_transf_1"/>
    <property type="match status" value="1"/>
</dbReference>
<dbReference type="Pfam" id="PF13439">
    <property type="entry name" value="Glyco_transf_4"/>
    <property type="match status" value="1"/>
</dbReference>
<dbReference type="AlphaFoldDB" id="A9WDC7"/>